<sequence length="74" mass="8569">MGENIFQRMGISAIKQPDDLPKIGCDNWVLQRKLSYDRHHLARHNYALLTVDARCLWWMARAQTILGILSASIF</sequence>
<organism evidence="1">
    <name type="scientific">Shewanella decolorationis</name>
    <dbReference type="NCBI Taxonomy" id="256839"/>
    <lineage>
        <taxon>Bacteria</taxon>
        <taxon>Pseudomonadati</taxon>
        <taxon>Pseudomonadota</taxon>
        <taxon>Gammaproteobacteria</taxon>
        <taxon>Alteromonadales</taxon>
        <taxon>Shewanellaceae</taxon>
        <taxon>Shewanella</taxon>
    </lineage>
</organism>
<accession>A0A5B8QTY9</accession>
<dbReference type="AlphaFoldDB" id="A0A5B8QTY9"/>
<evidence type="ECO:0000313" key="1">
    <source>
        <dbReference type="EMBL" id="QDZ90130.1"/>
    </source>
</evidence>
<dbReference type="EMBL" id="CP031775">
    <property type="protein sequence ID" value="QDZ90130.1"/>
    <property type="molecule type" value="Genomic_DNA"/>
</dbReference>
<name>A0A5B8QTY9_9GAMM</name>
<gene>
    <name evidence="1" type="ORF">D0436_06350</name>
</gene>
<reference evidence="1" key="1">
    <citation type="journal article" date="2019" name="Ecotoxicol. Environ. Saf.">
        <title>Microbial characterization of heavy metal resistant bacterial strains isolated from an electroplating wastewater treatment plant.</title>
        <authorList>
            <person name="Cai X."/>
            <person name="Zheng X."/>
            <person name="Zhang D."/>
            <person name="Iqbal W."/>
            <person name="Liu C."/>
            <person name="Yang B."/>
            <person name="Zhao X."/>
            <person name="Lu X."/>
            <person name="Mao Y."/>
        </authorList>
    </citation>
    <scope>NUCLEOTIDE SEQUENCE [LARGE SCALE GENOMIC DNA]</scope>
    <source>
        <strain evidence="1">Ni1-3</strain>
    </source>
</reference>
<proteinExistence type="predicted"/>
<protein>
    <submittedName>
        <fullName evidence="1">Uncharacterized protein</fullName>
    </submittedName>
</protein>